<organism evidence="2 3">
    <name type="scientific">Paenibacillus amylolyticus</name>
    <dbReference type="NCBI Taxonomy" id="1451"/>
    <lineage>
        <taxon>Bacteria</taxon>
        <taxon>Bacillati</taxon>
        <taxon>Bacillota</taxon>
        <taxon>Bacilli</taxon>
        <taxon>Bacillales</taxon>
        <taxon>Paenibacillaceae</taxon>
        <taxon>Paenibacillus</taxon>
    </lineage>
</organism>
<evidence type="ECO:0000313" key="3">
    <source>
        <dbReference type="Proteomes" id="UP000323664"/>
    </source>
</evidence>
<dbReference type="InterPro" id="IPR017870">
    <property type="entry name" value="FeS_cluster_insertion_CS"/>
</dbReference>
<dbReference type="PANTHER" id="PTHR43011:SF1">
    <property type="entry name" value="IRON-SULFUR CLUSTER ASSEMBLY 2 HOMOLOG, MITOCHONDRIAL"/>
    <property type="match status" value="1"/>
</dbReference>
<protein>
    <submittedName>
        <fullName evidence="2">Iron-sulfur cluster assembly accessory protein</fullName>
    </submittedName>
</protein>
<dbReference type="NCBIfam" id="TIGR00049">
    <property type="entry name" value="iron-sulfur cluster assembly accessory protein"/>
    <property type="match status" value="1"/>
</dbReference>
<dbReference type="Gene3D" id="2.60.300.12">
    <property type="entry name" value="HesB-like domain"/>
    <property type="match status" value="1"/>
</dbReference>
<proteinExistence type="predicted"/>
<sequence>MIIEVSDAASDRIIEILSSADIQDAFLRVGAVEGGCSGLSYTLVVDDQQAEEDIILNKKQFRILVHANSIPYIDGLEIDYEESGMLGGFTMNNPNAKVSCGCGASFRMANYRGDVKKCE</sequence>
<dbReference type="Proteomes" id="UP000323664">
    <property type="component" value="Unassembled WGS sequence"/>
</dbReference>
<dbReference type="PROSITE" id="PS01152">
    <property type="entry name" value="HESB"/>
    <property type="match status" value="1"/>
</dbReference>
<dbReference type="GO" id="GO:0005506">
    <property type="term" value="F:iron ion binding"/>
    <property type="evidence" value="ECO:0007669"/>
    <property type="project" value="TreeGrafter"/>
</dbReference>
<accession>A0A5M9X008</accession>
<gene>
    <name evidence="2" type="ORF">EC604_25725</name>
</gene>
<dbReference type="InterPro" id="IPR016092">
    <property type="entry name" value="ATAP"/>
</dbReference>
<dbReference type="GO" id="GO:0051537">
    <property type="term" value="F:2 iron, 2 sulfur cluster binding"/>
    <property type="evidence" value="ECO:0007669"/>
    <property type="project" value="TreeGrafter"/>
</dbReference>
<dbReference type="SUPFAM" id="SSF89360">
    <property type="entry name" value="HesB-like domain"/>
    <property type="match status" value="1"/>
</dbReference>
<comment type="caution">
    <text evidence="2">The sequence shown here is derived from an EMBL/GenBank/DDBJ whole genome shotgun (WGS) entry which is preliminary data.</text>
</comment>
<evidence type="ECO:0000259" key="1">
    <source>
        <dbReference type="Pfam" id="PF01521"/>
    </source>
</evidence>
<dbReference type="GO" id="GO:0051539">
    <property type="term" value="F:4 iron, 4 sulfur cluster binding"/>
    <property type="evidence" value="ECO:0007669"/>
    <property type="project" value="TreeGrafter"/>
</dbReference>
<dbReference type="InterPro" id="IPR035903">
    <property type="entry name" value="HesB-like_dom_sf"/>
</dbReference>
<dbReference type="EMBL" id="RIAS01000020">
    <property type="protein sequence ID" value="KAA8787236.1"/>
    <property type="molecule type" value="Genomic_DNA"/>
</dbReference>
<dbReference type="Pfam" id="PF01521">
    <property type="entry name" value="Fe-S_biosyn"/>
    <property type="match status" value="1"/>
</dbReference>
<evidence type="ECO:0000313" key="2">
    <source>
        <dbReference type="EMBL" id="KAA8787236.1"/>
    </source>
</evidence>
<dbReference type="GO" id="GO:0016226">
    <property type="term" value="P:iron-sulfur cluster assembly"/>
    <property type="evidence" value="ECO:0007669"/>
    <property type="project" value="InterPro"/>
</dbReference>
<dbReference type="RefSeq" id="WP_123066914.1">
    <property type="nucleotide sequence ID" value="NZ_RIAS01000020.1"/>
</dbReference>
<reference evidence="2 3" key="1">
    <citation type="journal article" date="2019" name="J. Ind. Microbiol. Biotechnol.">
        <title>Paenibacillus amylolyticus 27C64 has a diverse set of carbohydrate-active enzymes and complete pectin deconstruction system.</title>
        <authorList>
            <person name="Keggi C."/>
            <person name="Doran-Peterson J."/>
        </authorList>
    </citation>
    <scope>NUCLEOTIDE SEQUENCE [LARGE SCALE GENOMIC DNA]</scope>
    <source>
        <strain evidence="2 3">27C64</strain>
    </source>
</reference>
<name>A0A5M9X008_PAEAM</name>
<dbReference type="InterPro" id="IPR000361">
    <property type="entry name" value="ATAP_core_dom"/>
</dbReference>
<dbReference type="OrthoDB" id="9801228at2"/>
<dbReference type="PANTHER" id="PTHR43011">
    <property type="entry name" value="IRON-SULFUR CLUSTER ASSEMBLY 2 HOMOLOG, MITOCHONDRIAL"/>
    <property type="match status" value="1"/>
</dbReference>
<dbReference type="AlphaFoldDB" id="A0A5M9X008"/>
<feature type="domain" description="Core" evidence="1">
    <location>
        <begin position="1"/>
        <end position="103"/>
    </location>
</feature>